<dbReference type="PANTHER" id="PTHR14952:SF9">
    <property type="entry name" value="EF-HAND DOMAIN-CONTAINING PROTEIN"/>
    <property type="match status" value="1"/>
</dbReference>
<dbReference type="InterPro" id="IPR003117">
    <property type="entry name" value="cAMP_dep_PK_reg_su_I/II_a/b"/>
</dbReference>
<keyword evidence="2" id="KW-0969">Cilium</keyword>
<evidence type="ECO:0000259" key="5">
    <source>
        <dbReference type="SMART" id="SM00394"/>
    </source>
</evidence>
<dbReference type="Proteomes" id="UP000265618">
    <property type="component" value="Unassembled WGS sequence"/>
</dbReference>
<gene>
    <name evidence="6" type="ORF">KIPB_013372</name>
</gene>
<organism evidence="6 7">
    <name type="scientific">Kipferlia bialata</name>
    <dbReference type="NCBI Taxonomy" id="797122"/>
    <lineage>
        <taxon>Eukaryota</taxon>
        <taxon>Metamonada</taxon>
        <taxon>Carpediemonas-like organisms</taxon>
        <taxon>Kipferlia</taxon>
    </lineage>
</organism>
<dbReference type="OrthoDB" id="10067602at2759"/>
<dbReference type="CDD" id="cd22985">
    <property type="entry name" value="DD_CrRSP11-like"/>
    <property type="match status" value="1"/>
</dbReference>
<dbReference type="EMBL" id="BDIP01006311">
    <property type="protein sequence ID" value="GIQ90542.1"/>
    <property type="molecule type" value="Genomic_DNA"/>
</dbReference>
<evidence type="ECO:0000256" key="3">
    <source>
        <dbReference type="ARBA" id="ARBA00023273"/>
    </source>
</evidence>
<comment type="subcellular location">
    <subcellularLocation>
        <location evidence="1">Cell projection</location>
        <location evidence="1">Cilium</location>
        <location evidence="1">Flagellum</location>
    </subcellularLocation>
</comment>
<dbReference type="SUPFAM" id="SSF47391">
    <property type="entry name" value="Dimerization-anchoring domain of cAMP-dependent PK regulatory subunit"/>
    <property type="match status" value="1"/>
</dbReference>
<dbReference type="AlphaFoldDB" id="A0A9K3D8F9"/>
<dbReference type="Pfam" id="PF02197">
    <property type="entry name" value="RIIa"/>
    <property type="match status" value="1"/>
</dbReference>
<comment type="similarity">
    <text evidence="4">Belongs to the ropporin family.</text>
</comment>
<keyword evidence="2" id="KW-0282">Flagellum</keyword>
<keyword evidence="7" id="KW-1185">Reference proteome</keyword>
<evidence type="ECO:0000313" key="6">
    <source>
        <dbReference type="EMBL" id="GIQ90542.1"/>
    </source>
</evidence>
<evidence type="ECO:0000313" key="7">
    <source>
        <dbReference type="Proteomes" id="UP000265618"/>
    </source>
</evidence>
<accession>A0A9K3D8F9</accession>
<evidence type="ECO:0000256" key="1">
    <source>
        <dbReference type="ARBA" id="ARBA00004230"/>
    </source>
</evidence>
<name>A0A9K3D8F9_9EUKA</name>
<dbReference type="Gene3D" id="1.20.890.10">
    <property type="entry name" value="cAMP-dependent protein kinase regulatory subunit, dimerization-anchoring domain"/>
    <property type="match status" value="1"/>
</dbReference>
<feature type="non-terminal residue" evidence="6">
    <location>
        <position position="1"/>
    </location>
</feature>
<feature type="domain" description="RIIa" evidence="5">
    <location>
        <begin position="17"/>
        <end position="54"/>
    </location>
</feature>
<sequence length="60" mass="6728">MADIDQIYCAEQISIPTELPEIIKQYTKAVIREQPKDIVSFSAKYFAKLASVRGESAQPP</sequence>
<protein>
    <recommendedName>
        <fullName evidence="5">RIIa domain-containing protein</fullName>
    </recommendedName>
</protein>
<dbReference type="GO" id="GO:0031514">
    <property type="term" value="C:motile cilium"/>
    <property type="evidence" value="ECO:0007669"/>
    <property type="project" value="UniProtKB-SubCell"/>
</dbReference>
<dbReference type="SMART" id="SM00394">
    <property type="entry name" value="RIIa"/>
    <property type="match status" value="1"/>
</dbReference>
<evidence type="ECO:0000256" key="4">
    <source>
        <dbReference type="ARBA" id="ARBA00035651"/>
    </source>
</evidence>
<comment type="caution">
    <text evidence="6">The sequence shown here is derived from an EMBL/GenBank/DDBJ whole genome shotgun (WGS) entry which is preliminary data.</text>
</comment>
<dbReference type="PANTHER" id="PTHR14952">
    <property type="entry name" value="ROPPORIN-1-LIKE PROTEIN"/>
    <property type="match status" value="1"/>
</dbReference>
<keyword evidence="3" id="KW-0966">Cell projection</keyword>
<reference evidence="6 7" key="1">
    <citation type="journal article" date="2018" name="PLoS ONE">
        <title>The draft genome of Kipferlia bialata reveals reductive genome evolution in fornicate parasites.</title>
        <authorList>
            <person name="Tanifuji G."/>
            <person name="Takabayashi S."/>
            <person name="Kume K."/>
            <person name="Takagi M."/>
            <person name="Nakayama T."/>
            <person name="Kamikawa R."/>
            <person name="Inagaki Y."/>
            <person name="Hashimoto T."/>
        </authorList>
    </citation>
    <scope>NUCLEOTIDE SEQUENCE [LARGE SCALE GENOMIC DNA]</scope>
    <source>
        <strain evidence="6">NY0173</strain>
    </source>
</reference>
<proteinExistence type="inferred from homology"/>
<evidence type="ECO:0000256" key="2">
    <source>
        <dbReference type="ARBA" id="ARBA00022846"/>
    </source>
</evidence>